<gene>
    <name evidence="1" type="ORF">Vadar_002083</name>
</gene>
<sequence length="1023" mass="115004">MWFSFWRSRDRFSLDELRYLTDQLLKVQVVNEVNKDFVIEALRSIAELITYGDQHDSAFFEYFMEKQVMGEFVRVLKISRTITVSLQLLQTISIMIQNLKSEHAIYYMFSNEHINYLITYSFDFRNEELLSYYISFLRAISGKLNRNTISLLVKTQNDQIVDFPLYVEATRFAFHEESMVRTAIRALTLNVYHVGDESVNKYISSTRHAEYFLNLVKFFREQCLSLNALVLDASKNSGPVSTSTILSAVDEIEDNLYYFSDVISAGIPDVGRILTDSILKLLIFPLLLPSLRRQDVDEMKIGPMTSLYLLCSILRIVKIKDLANTVAAALFCPLEAFMPPAEAKLNGHMPGYVFSHENHTPDNDKLSPEVVCRSLRVTIPNSSSSDIHLQDDVTQHNISGSQTALRETLLSYVTSGDDVQVLGSLNVLATFLQTKELEETMLDALGILPQRKQHKKLLLQALVGEGSGEEQLFSSESSLMKDGVSSELDRYLQKLKDQYGLSCSCPEVGVSPRVHRFQVLDALVSLFCRSNISAETLWDGGWLLRQLLPYSEAEFNSHHLKLLKESFKNCTNGLLAEARGTWSDLLITVLCDEWKNCKRAIEASSPRKDPKCLLFPSQKCSSEAIPGESSFVAGERMCELVKVFVLLHQVQIFSTGGALPDSPPVHPPLDVPENSQAKTAGLDVFGLKPGAELKIVDAVPCRISFERGKERHLRFVAISVGTSGWIVLAEELPLKQLYGVVRVTAPLVGCNPRIDDKHSRWLHLRVRPSTFPFIGPAKHAAQGKLKTNALVDGRWTLAFRDEDSCKSAMSMIVKEINSVCSEVERRIKPLLDLGMRLDSSNPFKTLEVSSSRTAPSNSLATAAERPSPPLPGLYPLPSSLPFPLSPPLFFFFCRYVAAISGGWWRQHVAACFGFSAGLRYGVQPLHDDVGRHPFGLWLVGGLERVCYGGLDRKCGGVWPSWACCFWEPDWRFHYGAAALLAFLGWWWRWQHRVSLILSVLQLLSLPSLPFFVFFVAFIGFTAG</sequence>
<name>A0ACB7YJP0_9ERIC</name>
<organism evidence="1 2">
    <name type="scientific">Vaccinium darrowii</name>
    <dbReference type="NCBI Taxonomy" id="229202"/>
    <lineage>
        <taxon>Eukaryota</taxon>
        <taxon>Viridiplantae</taxon>
        <taxon>Streptophyta</taxon>
        <taxon>Embryophyta</taxon>
        <taxon>Tracheophyta</taxon>
        <taxon>Spermatophyta</taxon>
        <taxon>Magnoliopsida</taxon>
        <taxon>eudicotyledons</taxon>
        <taxon>Gunneridae</taxon>
        <taxon>Pentapetalae</taxon>
        <taxon>asterids</taxon>
        <taxon>Ericales</taxon>
        <taxon>Ericaceae</taxon>
        <taxon>Vaccinioideae</taxon>
        <taxon>Vaccinieae</taxon>
        <taxon>Vaccinium</taxon>
    </lineage>
</organism>
<evidence type="ECO:0000313" key="1">
    <source>
        <dbReference type="EMBL" id="KAH7853408.1"/>
    </source>
</evidence>
<dbReference type="Proteomes" id="UP000828048">
    <property type="component" value="Chromosome 11"/>
</dbReference>
<dbReference type="EMBL" id="CM037161">
    <property type="protein sequence ID" value="KAH7853408.1"/>
    <property type="molecule type" value="Genomic_DNA"/>
</dbReference>
<accession>A0ACB7YJP0</accession>
<proteinExistence type="predicted"/>
<protein>
    <submittedName>
        <fullName evidence="1">Uncharacterized protein</fullName>
    </submittedName>
</protein>
<keyword evidence="2" id="KW-1185">Reference proteome</keyword>
<reference evidence="1 2" key="1">
    <citation type="journal article" date="2021" name="Hortic Res">
        <title>High-quality reference genome and annotation aids understanding of berry development for evergreen blueberry (Vaccinium darrowii).</title>
        <authorList>
            <person name="Yu J."/>
            <person name="Hulse-Kemp A.M."/>
            <person name="Babiker E."/>
            <person name="Staton M."/>
        </authorList>
    </citation>
    <scope>NUCLEOTIDE SEQUENCE [LARGE SCALE GENOMIC DNA]</scope>
    <source>
        <strain evidence="2">cv. NJ 8807/NJ 8810</strain>
        <tissue evidence="1">Young leaf</tissue>
    </source>
</reference>
<comment type="caution">
    <text evidence="1">The sequence shown here is derived from an EMBL/GenBank/DDBJ whole genome shotgun (WGS) entry which is preliminary data.</text>
</comment>
<evidence type="ECO:0000313" key="2">
    <source>
        <dbReference type="Proteomes" id="UP000828048"/>
    </source>
</evidence>